<protein>
    <submittedName>
        <fullName evidence="2">Uncharacterized protein</fullName>
    </submittedName>
</protein>
<gene>
    <name evidence="2" type="ORF">GCM10023175_25610</name>
</gene>
<name>A0ABP8RQT9_9PSEU</name>
<feature type="region of interest" description="Disordered" evidence="1">
    <location>
        <begin position="1"/>
        <end position="21"/>
    </location>
</feature>
<evidence type="ECO:0000313" key="3">
    <source>
        <dbReference type="Proteomes" id="UP001501598"/>
    </source>
</evidence>
<keyword evidence="3" id="KW-1185">Reference proteome</keyword>
<accession>A0ABP8RQT9</accession>
<evidence type="ECO:0000313" key="2">
    <source>
        <dbReference type="EMBL" id="GAA4545546.1"/>
    </source>
</evidence>
<dbReference type="Proteomes" id="UP001501598">
    <property type="component" value="Unassembled WGS sequence"/>
</dbReference>
<dbReference type="EMBL" id="BAABGT010000031">
    <property type="protein sequence ID" value="GAA4545546.1"/>
    <property type="molecule type" value="Genomic_DNA"/>
</dbReference>
<proteinExistence type="predicted"/>
<organism evidence="2 3">
    <name type="scientific">Pseudonocardia xishanensis</name>
    <dbReference type="NCBI Taxonomy" id="630995"/>
    <lineage>
        <taxon>Bacteria</taxon>
        <taxon>Bacillati</taxon>
        <taxon>Actinomycetota</taxon>
        <taxon>Actinomycetes</taxon>
        <taxon>Pseudonocardiales</taxon>
        <taxon>Pseudonocardiaceae</taxon>
        <taxon>Pseudonocardia</taxon>
    </lineage>
</organism>
<dbReference type="RefSeq" id="WP_345416531.1">
    <property type="nucleotide sequence ID" value="NZ_BAABGT010000031.1"/>
</dbReference>
<reference evidence="3" key="1">
    <citation type="journal article" date="2019" name="Int. J. Syst. Evol. Microbiol.">
        <title>The Global Catalogue of Microorganisms (GCM) 10K type strain sequencing project: providing services to taxonomists for standard genome sequencing and annotation.</title>
        <authorList>
            <consortium name="The Broad Institute Genomics Platform"/>
            <consortium name="The Broad Institute Genome Sequencing Center for Infectious Disease"/>
            <person name="Wu L."/>
            <person name="Ma J."/>
        </authorList>
    </citation>
    <scope>NUCLEOTIDE SEQUENCE [LARGE SCALE GENOMIC DNA]</scope>
    <source>
        <strain evidence="3">JCM 17906</strain>
    </source>
</reference>
<sequence>MTTMSETGIEETATAAGSGRNATAAFAAKERAGGPVAPARV</sequence>
<comment type="caution">
    <text evidence="2">The sequence shown here is derived from an EMBL/GenBank/DDBJ whole genome shotgun (WGS) entry which is preliminary data.</text>
</comment>
<evidence type="ECO:0000256" key="1">
    <source>
        <dbReference type="SAM" id="MobiDB-lite"/>
    </source>
</evidence>